<feature type="region of interest" description="Disordered" evidence="1">
    <location>
        <begin position="1"/>
        <end position="28"/>
    </location>
</feature>
<dbReference type="RefSeq" id="WP_192774499.1">
    <property type="nucleotide sequence ID" value="NZ_BAAASY010000001.1"/>
</dbReference>
<protein>
    <recommendedName>
        <fullName evidence="2">GAF domain-containing protein</fullName>
    </recommendedName>
</protein>
<dbReference type="Proteomes" id="UP000661607">
    <property type="component" value="Unassembled WGS sequence"/>
</dbReference>
<evidence type="ECO:0000256" key="1">
    <source>
        <dbReference type="SAM" id="MobiDB-lite"/>
    </source>
</evidence>
<sequence>MDDSTRRLARARESALSGQRAAQVRPEVRASWDRARLQGVHPDRSLPPIELPEDRVRGLQRDHPMASVWPTLLGTLRDAATQPGHLIFASDSAGHLLWVMGDRSARRLAEGVHLVPGALWSEGKAGTSGVGTALALGRPFRVRGPEHFLSVAVDFTCSAAPIRNPVTGELLGAIDVTCPTPAANSLSLSLVVAAARLAEAQLGEQTRQQDERLRMRYLEHVMRHKGIHSALVGADGRVLHASPGGWLPKRWPTPPREGPAKLPDGRRVVFERLSATGPFAVHCVDGADSTSEALVLHALGRDRAWIRLDGVAHELSARHSELVVLLAAHPAGLTADALARLTYGQDGKTVTVRAEMTRLRRILGYRLASDPYRLVGQTAADFLTLDDDLATESVGALLDRYRGPLLPSSRAEGVEALRDRLHQRLRVRVLSHGDPDALTRWTTAPHGRDDVLVRQALERAGSADRAY</sequence>
<feature type="domain" description="GAF" evidence="2">
    <location>
        <begin position="109"/>
        <end position="202"/>
    </location>
</feature>
<reference evidence="3 4" key="1">
    <citation type="submission" date="2020-10" db="EMBL/GenBank/DDBJ databases">
        <title>Sequencing the genomes of 1000 actinobacteria strains.</title>
        <authorList>
            <person name="Klenk H.-P."/>
        </authorList>
    </citation>
    <scope>NUCLEOTIDE SEQUENCE [LARGE SCALE GENOMIC DNA]</scope>
    <source>
        <strain evidence="3 4">DSM 43748</strain>
    </source>
</reference>
<comment type="caution">
    <text evidence="3">The sequence shown here is derived from an EMBL/GenBank/DDBJ whole genome shotgun (WGS) entry which is preliminary data.</text>
</comment>
<feature type="compositionally biased region" description="Basic and acidic residues" evidence="1">
    <location>
        <begin position="1"/>
        <end position="13"/>
    </location>
</feature>
<dbReference type="InterPro" id="IPR029016">
    <property type="entry name" value="GAF-like_dom_sf"/>
</dbReference>
<evidence type="ECO:0000313" key="3">
    <source>
        <dbReference type="EMBL" id="MBE1559185.1"/>
    </source>
</evidence>
<name>A0ABR9KBI2_9ACTN</name>
<dbReference type="Pfam" id="PF01590">
    <property type="entry name" value="GAF"/>
    <property type="match status" value="1"/>
</dbReference>
<evidence type="ECO:0000259" key="2">
    <source>
        <dbReference type="Pfam" id="PF01590"/>
    </source>
</evidence>
<gene>
    <name evidence="3" type="ORF">H4W81_001964</name>
</gene>
<accession>A0ABR9KBI2</accession>
<organism evidence="3 4">
    <name type="scientific">Nonomuraea africana</name>
    <dbReference type="NCBI Taxonomy" id="46171"/>
    <lineage>
        <taxon>Bacteria</taxon>
        <taxon>Bacillati</taxon>
        <taxon>Actinomycetota</taxon>
        <taxon>Actinomycetes</taxon>
        <taxon>Streptosporangiales</taxon>
        <taxon>Streptosporangiaceae</taxon>
        <taxon>Nonomuraea</taxon>
    </lineage>
</organism>
<dbReference type="EMBL" id="JADBEF010000001">
    <property type="protein sequence ID" value="MBE1559185.1"/>
    <property type="molecule type" value="Genomic_DNA"/>
</dbReference>
<dbReference type="InterPro" id="IPR003018">
    <property type="entry name" value="GAF"/>
</dbReference>
<proteinExistence type="predicted"/>
<keyword evidence="4" id="KW-1185">Reference proteome</keyword>
<dbReference type="Gene3D" id="3.30.450.40">
    <property type="match status" value="1"/>
</dbReference>
<evidence type="ECO:0000313" key="4">
    <source>
        <dbReference type="Proteomes" id="UP000661607"/>
    </source>
</evidence>